<gene>
    <name evidence="3" type="ORF">MtrunA17_Chr7g0233011</name>
</gene>
<proteinExistence type="predicted"/>
<evidence type="ECO:0000313" key="3">
    <source>
        <dbReference type="EMBL" id="RHN45591.1"/>
    </source>
</evidence>
<feature type="transmembrane region" description="Helical" evidence="1">
    <location>
        <begin position="12"/>
        <end position="30"/>
    </location>
</feature>
<reference evidence="4" key="1">
    <citation type="journal article" date="2018" name="Nat. Plants">
        <title>Whole-genome landscape of Medicago truncatula symbiotic genes.</title>
        <authorList>
            <person name="Pecrix Y."/>
            <person name="Staton S.E."/>
            <person name="Sallet E."/>
            <person name="Lelandais-Briere C."/>
            <person name="Moreau S."/>
            <person name="Carrere S."/>
            <person name="Blein T."/>
            <person name="Jardinaud M.F."/>
            <person name="Latrasse D."/>
            <person name="Zouine M."/>
            <person name="Zahm M."/>
            <person name="Kreplak J."/>
            <person name="Mayjonade B."/>
            <person name="Satge C."/>
            <person name="Perez M."/>
            <person name="Cauet S."/>
            <person name="Marande W."/>
            <person name="Chantry-Darmon C."/>
            <person name="Lopez-Roques C."/>
            <person name="Bouchez O."/>
            <person name="Berard A."/>
            <person name="Debelle F."/>
            <person name="Munos S."/>
            <person name="Bendahmane A."/>
            <person name="Berges H."/>
            <person name="Niebel A."/>
            <person name="Buitink J."/>
            <person name="Frugier F."/>
            <person name="Benhamed M."/>
            <person name="Crespi M."/>
            <person name="Gouzy J."/>
            <person name="Gamas P."/>
        </authorList>
    </citation>
    <scope>NUCLEOTIDE SEQUENCE [LARGE SCALE GENOMIC DNA]</scope>
    <source>
        <strain evidence="4">cv. Jemalong A17</strain>
    </source>
</reference>
<keyword evidence="1" id="KW-0812">Transmembrane</keyword>
<dbReference type="GO" id="GO:0046872">
    <property type="term" value="F:metal ion binding"/>
    <property type="evidence" value="ECO:0007669"/>
    <property type="project" value="InterPro"/>
</dbReference>
<feature type="domain" description="Late nodulin" evidence="2">
    <location>
        <begin position="7"/>
        <end position="62"/>
    </location>
</feature>
<dbReference type="Proteomes" id="UP000265566">
    <property type="component" value="Chromosome 7"/>
</dbReference>
<evidence type="ECO:0000313" key="4">
    <source>
        <dbReference type="Proteomes" id="UP000265566"/>
    </source>
</evidence>
<protein>
    <submittedName>
        <fullName evidence="3">Putative Late nodulin</fullName>
    </submittedName>
</protein>
<accession>A0A396GZE6</accession>
<sequence>MQKGKNMVKMLKFVYVAILFISIFLVLAVYDSKYFNIAPPCVIDKDCPQFKNNNVRCRKGFCVNLSVNWIK</sequence>
<comment type="caution">
    <text evidence="3">The sequence shown here is derived from an EMBL/GenBank/DDBJ whole genome shotgun (WGS) entry which is preliminary data.</text>
</comment>
<keyword evidence="1" id="KW-0472">Membrane</keyword>
<organism evidence="3 4">
    <name type="scientific">Medicago truncatula</name>
    <name type="common">Barrel medic</name>
    <name type="synonym">Medicago tribuloides</name>
    <dbReference type="NCBI Taxonomy" id="3880"/>
    <lineage>
        <taxon>Eukaryota</taxon>
        <taxon>Viridiplantae</taxon>
        <taxon>Streptophyta</taxon>
        <taxon>Embryophyta</taxon>
        <taxon>Tracheophyta</taxon>
        <taxon>Spermatophyta</taxon>
        <taxon>Magnoliopsida</taxon>
        <taxon>eudicotyledons</taxon>
        <taxon>Gunneridae</taxon>
        <taxon>Pentapetalae</taxon>
        <taxon>rosids</taxon>
        <taxon>fabids</taxon>
        <taxon>Fabales</taxon>
        <taxon>Fabaceae</taxon>
        <taxon>Papilionoideae</taxon>
        <taxon>50 kb inversion clade</taxon>
        <taxon>NPAAA clade</taxon>
        <taxon>Hologalegina</taxon>
        <taxon>IRL clade</taxon>
        <taxon>Trifolieae</taxon>
        <taxon>Medicago</taxon>
    </lineage>
</organism>
<dbReference type="EMBL" id="PSQE01000007">
    <property type="protein sequence ID" value="RHN45591.1"/>
    <property type="molecule type" value="Genomic_DNA"/>
</dbReference>
<keyword evidence="1" id="KW-1133">Transmembrane helix</keyword>
<evidence type="ECO:0000256" key="1">
    <source>
        <dbReference type="SAM" id="Phobius"/>
    </source>
</evidence>
<name>A0A396GZE6_MEDTR</name>
<dbReference type="AlphaFoldDB" id="A0A396GZE6"/>
<dbReference type="InterPro" id="IPR009810">
    <property type="entry name" value="Nodulin_late_dom"/>
</dbReference>
<dbReference type="Gramene" id="rna39967">
    <property type="protein sequence ID" value="RHN45591.1"/>
    <property type="gene ID" value="gene39967"/>
</dbReference>
<dbReference type="Pfam" id="PF07127">
    <property type="entry name" value="Nodulin_late"/>
    <property type="match status" value="1"/>
</dbReference>
<evidence type="ECO:0000259" key="2">
    <source>
        <dbReference type="Pfam" id="PF07127"/>
    </source>
</evidence>